<feature type="region of interest" description="Disordered" evidence="5">
    <location>
        <begin position="1"/>
        <end position="28"/>
    </location>
</feature>
<keyword evidence="3" id="KW-0378">Hydrolase</keyword>
<feature type="compositionally biased region" description="Low complexity" evidence="5">
    <location>
        <begin position="12"/>
        <end position="28"/>
    </location>
</feature>
<feature type="domain" description="Metallo-beta-lactamase" evidence="6">
    <location>
        <begin position="17"/>
        <end position="211"/>
    </location>
</feature>
<dbReference type="InterPro" id="IPR051453">
    <property type="entry name" value="MBL_Glyoxalase_II"/>
</dbReference>
<evidence type="ECO:0000256" key="4">
    <source>
        <dbReference type="ARBA" id="ARBA00022833"/>
    </source>
</evidence>
<dbReference type="InterPro" id="IPR001279">
    <property type="entry name" value="Metallo-B-lactamas"/>
</dbReference>
<accession>A0ABV8HYY1</accession>
<name>A0ABV8HYY1_9ACTN</name>
<comment type="caution">
    <text evidence="7">The sequence shown here is derived from an EMBL/GenBank/DDBJ whole genome shotgun (WGS) entry which is preliminary data.</text>
</comment>
<keyword evidence="2" id="KW-0479">Metal-binding</keyword>
<dbReference type="PANTHER" id="PTHR46233:SF3">
    <property type="entry name" value="HYDROXYACYLGLUTATHIONE HYDROLASE GLOC"/>
    <property type="match status" value="1"/>
</dbReference>
<dbReference type="Proteomes" id="UP001595765">
    <property type="component" value="Unassembled WGS sequence"/>
</dbReference>
<evidence type="ECO:0000313" key="8">
    <source>
        <dbReference type="Proteomes" id="UP001595765"/>
    </source>
</evidence>
<comment type="cofactor">
    <cofactor evidence="1">
        <name>Zn(2+)</name>
        <dbReference type="ChEBI" id="CHEBI:29105"/>
    </cofactor>
</comment>
<evidence type="ECO:0000313" key="7">
    <source>
        <dbReference type="EMBL" id="MFC4036297.1"/>
    </source>
</evidence>
<dbReference type="EMBL" id="JBHSBB010000048">
    <property type="protein sequence ID" value="MFC4036297.1"/>
    <property type="molecule type" value="Genomic_DNA"/>
</dbReference>
<dbReference type="Pfam" id="PF00753">
    <property type="entry name" value="Lactamase_B"/>
    <property type="match status" value="1"/>
</dbReference>
<sequence length="235" mass="25064">MASTRSRAWVKTSSGRTRSAASRRSIARPTAMLVDPAAPAPAPKVLAKLTETHAKLQLIVLTHFHYDHVGGADALRDATGARVAIHHADSGALRAGGQLYVTPRRPLGRVLAPSVMRGLEEPVIPDLELDDDEDLTQHGGIGRSFWTPGHTPGSASVQLPTGTVLAGDAFGEALFPRHGAELPLFADDLDIARRSQLAIIDAARGDVRVAHYGRLQERSLAKLAQRLRGADARPA</sequence>
<evidence type="ECO:0000256" key="1">
    <source>
        <dbReference type="ARBA" id="ARBA00001947"/>
    </source>
</evidence>
<evidence type="ECO:0000256" key="2">
    <source>
        <dbReference type="ARBA" id="ARBA00022723"/>
    </source>
</evidence>
<keyword evidence="8" id="KW-1185">Reference proteome</keyword>
<evidence type="ECO:0000259" key="6">
    <source>
        <dbReference type="SMART" id="SM00849"/>
    </source>
</evidence>
<dbReference type="SMART" id="SM00849">
    <property type="entry name" value="Lactamase_B"/>
    <property type="match status" value="1"/>
</dbReference>
<dbReference type="SUPFAM" id="SSF56281">
    <property type="entry name" value="Metallo-hydrolase/oxidoreductase"/>
    <property type="match status" value="1"/>
</dbReference>
<protein>
    <submittedName>
        <fullName evidence="7">MBL fold metallo-hydrolase</fullName>
    </submittedName>
</protein>
<evidence type="ECO:0000256" key="5">
    <source>
        <dbReference type="SAM" id="MobiDB-lite"/>
    </source>
</evidence>
<dbReference type="Gene3D" id="3.60.15.10">
    <property type="entry name" value="Ribonuclease Z/Hydroxyacylglutathione hydrolase-like"/>
    <property type="match status" value="1"/>
</dbReference>
<reference evidence="8" key="1">
    <citation type="journal article" date="2019" name="Int. J. Syst. Evol. Microbiol.">
        <title>The Global Catalogue of Microorganisms (GCM) 10K type strain sequencing project: providing services to taxonomists for standard genome sequencing and annotation.</title>
        <authorList>
            <consortium name="The Broad Institute Genomics Platform"/>
            <consortium name="The Broad Institute Genome Sequencing Center for Infectious Disease"/>
            <person name="Wu L."/>
            <person name="Ma J."/>
        </authorList>
    </citation>
    <scope>NUCLEOTIDE SEQUENCE [LARGE SCALE GENOMIC DNA]</scope>
    <source>
        <strain evidence="8">CGMCC 4.7237</strain>
    </source>
</reference>
<dbReference type="InterPro" id="IPR036866">
    <property type="entry name" value="RibonucZ/Hydroxyglut_hydro"/>
</dbReference>
<gene>
    <name evidence="7" type="ORF">ACFO3J_33365</name>
</gene>
<dbReference type="PANTHER" id="PTHR46233">
    <property type="entry name" value="HYDROXYACYLGLUTATHIONE HYDROLASE GLOC"/>
    <property type="match status" value="1"/>
</dbReference>
<proteinExistence type="predicted"/>
<keyword evidence="4" id="KW-0862">Zinc</keyword>
<organism evidence="7 8">
    <name type="scientific">Streptomyces polygonati</name>
    <dbReference type="NCBI Taxonomy" id="1617087"/>
    <lineage>
        <taxon>Bacteria</taxon>
        <taxon>Bacillati</taxon>
        <taxon>Actinomycetota</taxon>
        <taxon>Actinomycetes</taxon>
        <taxon>Kitasatosporales</taxon>
        <taxon>Streptomycetaceae</taxon>
        <taxon>Streptomyces</taxon>
    </lineage>
</organism>
<evidence type="ECO:0000256" key="3">
    <source>
        <dbReference type="ARBA" id="ARBA00022801"/>
    </source>
</evidence>